<evidence type="ECO:0000259" key="7">
    <source>
        <dbReference type="Pfam" id="PF04715"/>
    </source>
</evidence>
<dbReference type="GO" id="GO:0046820">
    <property type="term" value="F:4-amino-4-deoxychorismate synthase activity"/>
    <property type="evidence" value="ECO:0007669"/>
    <property type="project" value="UniProtKB-EC"/>
</dbReference>
<dbReference type="EMBL" id="BOMH01000013">
    <property type="protein sequence ID" value="GID63656.1"/>
    <property type="molecule type" value="Genomic_DNA"/>
</dbReference>
<comment type="caution">
    <text evidence="8">The sequence shown here is derived from an EMBL/GenBank/DDBJ whole genome shotgun (WGS) entry which is preliminary data.</text>
</comment>
<dbReference type="InterPro" id="IPR006805">
    <property type="entry name" value="Anth_synth_I_N"/>
</dbReference>
<dbReference type="AlphaFoldDB" id="A0A919IFZ2"/>
<protein>
    <recommendedName>
        <fullName evidence="2">aminodeoxychorismate synthase</fullName>
        <ecNumber evidence="2">2.6.1.85</ecNumber>
    </recommendedName>
</protein>
<gene>
    <name evidence="8" type="ORF">Acy02nite_15370</name>
</gene>
<dbReference type="InterPro" id="IPR015890">
    <property type="entry name" value="Chorismate_C"/>
</dbReference>
<sequence>MLARVTGTEPVVVANDRTTADAVLASDFDALVISPGPGSPAEPADVGIGAELVARADVPILGVCLGHQLIAHHAGAGIEHAEYPAHGIISRISAGDDPLFRGFPRSFDVVRYHSLAVSRPLPPSLREIAVAEDGTVMAVRDRRRPIWGVQFHPEAACSEHGERLVRNFQAIVESRRGWSGVAARPAAAPFAAARPAAASAVRGSRRDAQRLVLTRRELDPSLTPAMAFEHLYRGRAFAFWLDTNTLRATHGWSFMGAPTTMRDHVLTAGGTVVTRTDPAGRSVSRPVPSVWRHLEDLLGRYTVDSHPSMPFAGGYVGSLGYGLATATIGAARPATRHPDLALLFVTRFLAFDHRAGRAYACAVHAEAETAEAHSWLDSVDGALRQAATALEDEPAGPAPVVDRTWLPGAVDSAGRYQAKVEECIAEIRRGETYEVCLTTGFEGPPLRDPLGVYRLLRRVNPAPYSAYLAVGPLQVLSSSPERFLRISPDGRVESRPIKGTCARRADPGEDRRAAERLAADPKVRAENMMIVDLLRNDLNRVCRVGSVEVESLMHVESYQTVHQLVSTIAGRLAPESTPLAAVESCFPGGSMTGAPKLRTMEIISRLESHARGMYAGALGAFSLDGYVDLSIVIRTIVNDPAGWFVGAGGAVLLGSDPVAEYQEMCQKAAPPITAISWYDSRLRPDGPVTTAAGEH</sequence>
<dbReference type="PRINTS" id="PR00096">
    <property type="entry name" value="GATASE"/>
</dbReference>
<name>A0A919IFZ2_9ACTN</name>
<dbReference type="SUPFAM" id="SSF52317">
    <property type="entry name" value="Class I glutamine amidotransferase-like"/>
    <property type="match status" value="1"/>
</dbReference>
<proteinExistence type="inferred from homology"/>
<evidence type="ECO:0000256" key="3">
    <source>
        <dbReference type="ARBA" id="ARBA00022679"/>
    </source>
</evidence>
<evidence type="ECO:0000313" key="9">
    <source>
        <dbReference type="Proteomes" id="UP000619479"/>
    </source>
</evidence>
<evidence type="ECO:0000259" key="5">
    <source>
        <dbReference type="Pfam" id="PF00117"/>
    </source>
</evidence>
<dbReference type="NCBIfam" id="TIGR00553">
    <property type="entry name" value="pabB"/>
    <property type="match status" value="1"/>
</dbReference>
<dbReference type="GO" id="GO:0005737">
    <property type="term" value="C:cytoplasm"/>
    <property type="evidence" value="ECO:0007669"/>
    <property type="project" value="TreeGrafter"/>
</dbReference>
<keyword evidence="4" id="KW-0315">Glutamine amidotransferase</keyword>
<dbReference type="InterPro" id="IPR017926">
    <property type="entry name" value="GATASE"/>
</dbReference>
<dbReference type="PRINTS" id="PR00097">
    <property type="entry name" value="ANTSNTHASEII"/>
</dbReference>
<keyword evidence="3" id="KW-0808">Transferase</keyword>
<dbReference type="GO" id="GO:0008153">
    <property type="term" value="P:4-aminobenzoate biosynthetic process"/>
    <property type="evidence" value="ECO:0007669"/>
    <property type="project" value="TreeGrafter"/>
</dbReference>
<dbReference type="InterPro" id="IPR029062">
    <property type="entry name" value="Class_I_gatase-like"/>
</dbReference>
<dbReference type="PANTHER" id="PTHR11236">
    <property type="entry name" value="AMINOBENZOATE/ANTHRANILATE SYNTHASE"/>
    <property type="match status" value="1"/>
</dbReference>
<dbReference type="SUPFAM" id="SSF56322">
    <property type="entry name" value="ADC synthase"/>
    <property type="match status" value="1"/>
</dbReference>
<dbReference type="InterPro" id="IPR005801">
    <property type="entry name" value="ADC_synthase"/>
</dbReference>
<organism evidence="8 9">
    <name type="scientific">Actinoplanes cyaneus</name>
    <dbReference type="NCBI Taxonomy" id="52696"/>
    <lineage>
        <taxon>Bacteria</taxon>
        <taxon>Bacillati</taxon>
        <taxon>Actinomycetota</taxon>
        <taxon>Actinomycetes</taxon>
        <taxon>Micromonosporales</taxon>
        <taxon>Micromonosporaceae</taxon>
        <taxon>Actinoplanes</taxon>
    </lineage>
</organism>
<evidence type="ECO:0000259" key="6">
    <source>
        <dbReference type="Pfam" id="PF00425"/>
    </source>
</evidence>
<dbReference type="Pfam" id="PF00425">
    <property type="entry name" value="Chorismate_bind"/>
    <property type="match status" value="1"/>
</dbReference>
<reference evidence="8" key="1">
    <citation type="submission" date="2021-01" db="EMBL/GenBank/DDBJ databases">
        <title>Whole genome shotgun sequence of Actinoplanes cyaneus NBRC 14990.</title>
        <authorList>
            <person name="Komaki H."/>
            <person name="Tamura T."/>
        </authorList>
    </citation>
    <scope>NUCLEOTIDE SEQUENCE</scope>
    <source>
        <strain evidence="8">NBRC 14990</strain>
    </source>
</reference>
<dbReference type="Proteomes" id="UP000619479">
    <property type="component" value="Unassembled WGS sequence"/>
</dbReference>
<feature type="domain" description="Anthranilate synthase component I N-terminal" evidence="7">
    <location>
        <begin position="221"/>
        <end position="359"/>
    </location>
</feature>
<evidence type="ECO:0000256" key="1">
    <source>
        <dbReference type="ARBA" id="ARBA00005970"/>
    </source>
</evidence>
<dbReference type="CDD" id="cd01743">
    <property type="entry name" value="GATase1_Anthranilate_Synthase"/>
    <property type="match status" value="1"/>
</dbReference>
<dbReference type="Pfam" id="PF00117">
    <property type="entry name" value="GATase"/>
    <property type="match status" value="1"/>
</dbReference>
<dbReference type="InterPro" id="IPR005802">
    <property type="entry name" value="ADC_synth_comp_1"/>
</dbReference>
<dbReference type="GO" id="GO:0009396">
    <property type="term" value="P:folic acid-containing compound biosynthetic process"/>
    <property type="evidence" value="ECO:0007669"/>
    <property type="project" value="InterPro"/>
</dbReference>
<evidence type="ECO:0000256" key="2">
    <source>
        <dbReference type="ARBA" id="ARBA00013139"/>
    </source>
</evidence>
<evidence type="ECO:0000256" key="4">
    <source>
        <dbReference type="ARBA" id="ARBA00022962"/>
    </source>
</evidence>
<dbReference type="InterPro" id="IPR006221">
    <property type="entry name" value="TrpG/PapA_dom"/>
</dbReference>
<comment type="similarity">
    <text evidence="1">In the C-terminal section; belongs to the anthranilate synthase component I family.</text>
</comment>
<dbReference type="GO" id="GO:0000162">
    <property type="term" value="P:L-tryptophan biosynthetic process"/>
    <property type="evidence" value="ECO:0007669"/>
    <property type="project" value="TreeGrafter"/>
</dbReference>
<keyword evidence="9" id="KW-1185">Reference proteome</keyword>
<dbReference type="PANTHER" id="PTHR11236:SF18">
    <property type="entry name" value="AMINODEOXYCHORISMATE SYNTHASE"/>
    <property type="match status" value="1"/>
</dbReference>
<feature type="domain" description="Glutamine amidotransferase" evidence="5">
    <location>
        <begin position="6"/>
        <end position="168"/>
    </location>
</feature>
<feature type="domain" description="Chorismate-utilising enzyme C-terminal" evidence="6">
    <location>
        <begin position="415"/>
        <end position="667"/>
    </location>
</feature>
<dbReference type="EC" id="2.6.1.85" evidence="2"/>
<dbReference type="Gene3D" id="3.40.50.880">
    <property type="match status" value="1"/>
</dbReference>
<dbReference type="InterPro" id="IPR019999">
    <property type="entry name" value="Anth_synth_I-like"/>
</dbReference>
<dbReference type="Gene3D" id="3.60.120.10">
    <property type="entry name" value="Anthranilate synthase"/>
    <property type="match status" value="1"/>
</dbReference>
<accession>A0A919IFZ2</accession>
<dbReference type="Pfam" id="PF04715">
    <property type="entry name" value="Anth_synt_I_N"/>
    <property type="match status" value="1"/>
</dbReference>
<dbReference type="PRINTS" id="PR00099">
    <property type="entry name" value="CPSGATASE"/>
</dbReference>
<dbReference type="PROSITE" id="PS51273">
    <property type="entry name" value="GATASE_TYPE_1"/>
    <property type="match status" value="1"/>
</dbReference>
<evidence type="ECO:0000313" key="8">
    <source>
        <dbReference type="EMBL" id="GID63656.1"/>
    </source>
</evidence>